<organism evidence="3">
    <name type="scientific">Aplanochytrium stocchinoi</name>
    <dbReference type="NCBI Taxonomy" id="215587"/>
    <lineage>
        <taxon>Eukaryota</taxon>
        <taxon>Sar</taxon>
        <taxon>Stramenopiles</taxon>
        <taxon>Bigyra</taxon>
        <taxon>Labyrinthulomycetes</taxon>
        <taxon>Thraustochytrida</taxon>
        <taxon>Thraustochytriidae</taxon>
        <taxon>Aplanochytrium</taxon>
    </lineage>
</organism>
<evidence type="ECO:0000259" key="2">
    <source>
        <dbReference type="PROSITE" id="PS50858"/>
    </source>
</evidence>
<feature type="region of interest" description="Disordered" evidence="1">
    <location>
        <begin position="38"/>
        <end position="100"/>
    </location>
</feature>
<accession>A0A7S3LSM8</accession>
<feature type="compositionally biased region" description="Basic residues" evidence="1">
    <location>
        <begin position="83"/>
        <end position="95"/>
    </location>
</feature>
<protein>
    <recommendedName>
        <fullName evidence="2">BSD domain-containing protein</fullName>
    </recommendedName>
</protein>
<name>A0A7S3LSM8_9STRA</name>
<evidence type="ECO:0000256" key="1">
    <source>
        <dbReference type="SAM" id="MobiDB-lite"/>
    </source>
</evidence>
<feature type="domain" description="BSD" evidence="2">
    <location>
        <begin position="182"/>
        <end position="237"/>
    </location>
</feature>
<dbReference type="EMBL" id="HBIN01011723">
    <property type="protein sequence ID" value="CAE0438564.1"/>
    <property type="molecule type" value="Transcribed_RNA"/>
</dbReference>
<feature type="region of interest" description="Disordered" evidence="1">
    <location>
        <begin position="354"/>
        <end position="398"/>
    </location>
</feature>
<dbReference type="AlphaFoldDB" id="A0A7S3LSM8"/>
<dbReference type="SMART" id="SM00751">
    <property type="entry name" value="BSD"/>
    <property type="match status" value="1"/>
</dbReference>
<feature type="compositionally biased region" description="Basic and acidic residues" evidence="1">
    <location>
        <begin position="360"/>
        <end position="392"/>
    </location>
</feature>
<dbReference type="InterPro" id="IPR035925">
    <property type="entry name" value="BSD_dom_sf"/>
</dbReference>
<dbReference type="PROSITE" id="PS50858">
    <property type="entry name" value="BSD"/>
    <property type="match status" value="1"/>
</dbReference>
<proteinExistence type="predicted"/>
<reference evidence="3" key="1">
    <citation type="submission" date="2021-01" db="EMBL/GenBank/DDBJ databases">
        <authorList>
            <person name="Corre E."/>
            <person name="Pelletier E."/>
            <person name="Niang G."/>
            <person name="Scheremetjew M."/>
            <person name="Finn R."/>
            <person name="Kale V."/>
            <person name="Holt S."/>
            <person name="Cochrane G."/>
            <person name="Meng A."/>
            <person name="Brown T."/>
            <person name="Cohen L."/>
        </authorList>
    </citation>
    <scope>NUCLEOTIDE SEQUENCE</scope>
    <source>
        <strain evidence="3">GSBS06</strain>
    </source>
</reference>
<gene>
    <name evidence="3" type="ORF">ASTO00021_LOCUS8801</name>
</gene>
<dbReference type="InterPro" id="IPR005607">
    <property type="entry name" value="BSD_dom"/>
</dbReference>
<sequence length="453" mass="50637">MELLSGFTSLVEGAKDQLDGIIQVLTEEDQYVDSHVQTPNPFVERNSNERMKPKSGSGKLKNSAGSNVYVTRHDSDYLVNGPKSRKAAKSISKAKAKNEKEIIPNSVSQSQTDATRIETVVSQLQKFKQPNLAVGDKTRVRVKLDASVSHDTFLFISGLVSNPKKAKDVFMSYYTLSLQNDRKRIQNFSMTKSQVVHARNIIQALPAFDRLRFQLCPSVLPDKAFWCIYFSLVQDKGRLGAPKEVDDVEVAETNGNFSCSKKYNIDENDDQSCGQDKWEEDMSNPDIYAGVKRERDDEMDESAFAEDIGIVSDFILKGAKKTLRFAEQLIETVDEKASAHLSFSLDSFVATGTGTSNSEKACDNKHSPKDNTVENTMADKNHIEPKNQESKRARSVNTRFQKKLDWKSVENEKTNADDGWSYVSVKAKGDIEVYDDSSISDLSEVSDEGFALV</sequence>
<evidence type="ECO:0000313" key="3">
    <source>
        <dbReference type="EMBL" id="CAE0438564.1"/>
    </source>
</evidence>
<dbReference type="Gene3D" id="1.10.3970.10">
    <property type="entry name" value="BSD domain"/>
    <property type="match status" value="1"/>
</dbReference>
<dbReference type="SUPFAM" id="SSF140383">
    <property type="entry name" value="BSD domain-like"/>
    <property type="match status" value="1"/>
</dbReference>